<dbReference type="AlphaFoldDB" id="A0A6M4A4W2"/>
<dbReference type="KEGG" id="upi:EJG51_006740"/>
<sequence length="50" mass="6110">MEQYSQLHKEPEQEQRISPQDSQPAATDIKEIRRQLGWDLMEAQRQWRSR</sequence>
<name>A0A6M4A4W2_9BURK</name>
<dbReference type="OrthoDB" id="8759651at2"/>
<protein>
    <submittedName>
        <fullName evidence="2">Uncharacterized protein</fullName>
    </submittedName>
</protein>
<gene>
    <name evidence="2" type="ORF">EJG51_006740</name>
</gene>
<feature type="compositionally biased region" description="Polar residues" evidence="1">
    <location>
        <begin position="16"/>
        <end position="25"/>
    </location>
</feature>
<evidence type="ECO:0000313" key="2">
    <source>
        <dbReference type="EMBL" id="QJQ05597.1"/>
    </source>
</evidence>
<organism evidence="2 3">
    <name type="scientific">Undibacterium piscinae</name>
    <dbReference type="NCBI Taxonomy" id="2495591"/>
    <lineage>
        <taxon>Bacteria</taxon>
        <taxon>Pseudomonadati</taxon>
        <taxon>Pseudomonadota</taxon>
        <taxon>Betaproteobacteria</taxon>
        <taxon>Burkholderiales</taxon>
        <taxon>Oxalobacteraceae</taxon>
        <taxon>Undibacterium</taxon>
    </lineage>
</organism>
<reference evidence="2 3" key="1">
    <citation type="journal article" date="2019" name="Int. J. Syst. Evol. Microbiol.">
        <title>Undibacterium piscinae sp. nov., isolated from Korean shiner intestine.</title>
        <authorList>
            <person name="Lee S.Y."/>
            <person name="Kang W."/>
            <person name="Kim P.S."/>
            <person name="Kim H.S."/>
            <person name="Sung H."/>
            <person name="Shin N.R."/>
            <person name="Whon T.W."/>
            <person name="Yun J.H."/>
            <person name="Lee J.Y."/>
            <person name="Lee J.Y."/>
            <person name="Jung M.J."/>
            <person name="Jeong Y.S."/>
            <person name="Tak E.J."/>
            <person name="Han J.E."/>
            <person name="Hyun D.W."/>
            <person name="Kang M.S."/>
            <person name="Lee K.E."/>
            <person name="Lee B.H."/>
            <person name="Bae J.W."/>
        </authorList>
    </citation>
    <scope>NUCLEOTIDE SEQUENCE [LARGE SCALE GENOMIC DNA]</scope>
    <source>
        <strain evidence="2 3">S11R28</strain>
    </source>
</reference>
<dbReference type="Proteomes" id="UP000274350">
    <property type="component" value="Chromosome"/>
</dbReference>
<evidence type="ECO:0000256" key="1">
    <source>
        <dbReference type="SAM" id="MobiDB-lite"/>
    </source>
</evidence>
<keyword evidence="3" id="KW-1185">Reference proteome</keyword>
<accession>A0A6M4A4W2</accession>
<proteinExistence type="predicted"/>
<dbReference type="EMBL" id="CP051152">
    <property type="protein sequence ID" value="QJQ05597.1"/>
    <property type="molecule type" value="Genomic_DNA"/>
</dbReference>
<feature type="region of interest" description="Disordered" evidence="1">
    <location>
        <begin position="1"/>
        <end position="26"/>
    </location>
</feature>
<evidence type="ECO:0000313" key="3">
    <source>
        <dbReference type="Proteomes" id="UP000274350"/>
    </source>
</evidence>